<dbReference type="GO" id="GO:0016887">
    <property type="term" value="F:ATP hydrolysis activity"/>
    <property type="evidence" value="ECO:0007669"/>
    <property type="project" value="TreeGrafter"/>
</dbReference>
<dbReference type="OrthoDB" id="3252838at2"/>
<comment type="caution">
    <text evidence="1">Lacks conserved residue(s) required for the propagation of feature annotation.</text>
</comment>
<dbReference type="STRING" id="471852.Tcur_4839"/>
<dbReference type="EMBL" id="CP001738">
    <property type="protein sequence ID" value="ACZ00357.1"/>
    <property type="molecule type" value="Genomic_DNA"/>
</dbReference>
<sequence length="359" mass="36825">MAIAALIATGDPRIADDLLRLAAAADADTAVARTVEQARAQWRRPPLVLVGADLADGLAAGGIARRSGVVLVTTETDAPENFRAAVGVGAQDLATLPEDEPWLVDALAAAAEPGGGRAATVCVAGGRGGAGASVLAAMLSLAGARGGLRVLLVDGDPLGGGIDLLLGQENAPGCRWPDLAGRRGRLGAATLRRALPAVHGVVMLSWGRTEAEPVDAETMRAVLDAARRGFDLIVVDLSRRPADADRAALRVADRTLLVVPAELRATAAADKVAAALHRDTDDIGLIVRGPSPGGLPGEAMAEALGLPLLGAFEDDRRLPAALEHGDLVRLSRRGSLPDLCDRLIAELRPHPVSPEVKAA</sequence>
<dbReference type="RefSeq" id="WP_012855138.1">
    <property type="nucleotide sequence ID" value="NC_013510.1"/>
</dbReference>
<dbReference type="Gene3D" id="3.40.50.300">
    <property type="entry name" value="P-loop containing nucleotide triphosphate hydrolases"/>
    <property type="match status" value="1"/>
</dbReference>
<dbReference type="GO" id="GO:0051782">
    <property type="term" value="P:negative regulation of cell division"/>
    <property type="evidence" value="ECO:0007669"/>
    <property type="project" value="TreeGrafter"/>
</dbReference>
<dbReference type="InterPro" id="IPR001789">
    <property type="entry name" value="Sig_transdc_resp-reg_receiver"/>
</dbReference>
<dbReference type="GO" id="GO:0009898">
    <property type="term" value="C:cytoplasmic side of plasma membrane"/>
    <property type="evidence" value="ECO:0007669"/>
    <property type="project" value="TreeGrafter"/>
</dbReference>
<proteinExistence type="predicted"/>
<dbReference type="InterPro" id="IPR050625">
    <property type="entry name" value="ParA/MinD_ATPase"/>
</dbReference>
<dbReference type="InterPro" id="IPR022521">
    <property type="entry name" value="Rv3660c"/>
</dbReference>
<dbReference type="Pfam" id="PF26563">
    <property type="entry name" value="Rv3660c_N"/>
    <property type="match status" value="1"/>
</dbReference>
<dbReference type="InterPro" id="IPR027417">
    <property type="entry name" value="P-loop_NTPase"/>
</dbReference>
<dbReference type="Proteomes" id="UP000001918">
    <property type="component" value="Chromosome"/>
</dbReference>
<dbReference type="SUPFAM" id="SSF52172">
    <property type="entry name" value="CheY-like"/>
    <property type="match status" value="1"/>
</dbReference>
<dbReference type="KEGG" id="tcu:Tcur_4839"/>
<gene>
    <name evidence="3" type="ordered locus">Tcur_4839</name>
</gene>
<dbReference type="InterPro" id="IPR011006">
    <property type="entry name" value="CheY-like_superfamily"/>
</dbReference>
<dbReference type="SUPFAM" id="SSF52540">
    <property type="entry name" value="P-loop containing nucleoside triphosphate hydrolases"/>
    <property type="match status" value="1"/>
</dbReference>
<evidence type="ECO:0000313" key="3">
    <source>
        <dbReference type="EMBL" id="ACZ00357.1"/>
    </source>
</evidence>
<dbReference type="GO" id="GO:0005524">
    <property type="term" value="F:ATP binding"/>
    <property type="evidence" value="ECO:0007669"/>
    <property type="project" value="TreeGrafter"/>
</dbReference>
<dbReference type="NCBIfam" id="TIGR03815">
    <property type="entry name" value="CpaE_hom_Actino"/>
    <property type="match status" value="1"/>
</dbReference>
<dbReference type="PANTHER" id="PTHR43384:SF11">
    <property type="entry name" value="SEPTUM SITE DETERMINING PROTEIN"/>
    <property type="match status" value="1"/>
</dbReference>
<dbReference type="HOGENOM" id="CLU_042654_2_0_11"/>
<dbReference type="InterPro" id="IPR059050">
    <property type="entry name" value="Rv3660c_N"/>
</dbReference>
<name>D1A842_THECD</name>
<dbReference type="GO" id="GO:0000160">
    <property type="term" value="P:phosphorelay signal transduction system"/>
    <property type="evidence" value="ECO:0007669"/>
    <property type="project" value="InterPro"/>
</dbReference>
<evidence type="ECO:0000259" key="2">
    <source>
        <dbReference type="PROSITE" id="PS50110"/>
    </source>
</evidence>
<accession>D1A842</accession>
<protein>
    <recommendedName>
        <fullName evidence="2">Response regulatory domain-containing protein</fullName>
    </recommendedName>
</protein>
<feature type="domain" description="Response regulatory" evidence="2">
    <location>
        <begin position="4"/>
        <end position="111"/>
    </location>
</feature>
<evidence type="ECO:0000313" key="4">
    <source>
        <dbReference type="Proteomes" id="UP000001918"/>
    </source>
</evidence>
<dbReference type="PANTHER" id="PTHR43384">
    <property type="entry name" value="SEPTUM SITE-DETERMINING PROTEIN MIND HOMOLOG, CHLOROPLASTIC-RELATED"/>
    <property type="match status" value="1"/>
</dbReference>
<dbReference type="eggNOG" id="COG0489">
    <property type="taxonomic scope" value="Bacteria"/>
</dbReference>
<reference evidence="3 4" key="1">
    <citation type="journal article" date="2011" name="Stand. Genomic Sci.">
        <title>Complete genome sequence of Thermomonospora curvata type strain (B9).</title>
        <authorList>
            <person name="Chertkov O."/>
            <person name="Sikorski J."/>
            <person name="Nolan M."/>
            <person name="Lapidus A."/>
            <person name="Lucas S."/>
            <person name="Del Rio T.G."/>
            <person name="Tice H."/>
            <person name="Cheng J.F."/>
            <person name="Goodwin L."/>
            <person name="Pitluck S."/>
            <person name="Liolios K."/>
            <person name="Ivanova N."/>
            <person name="Mavromatis K."/>
            <person name="Mikhailova N."/>
            <person name="Ovchinnikova G."/>
            <person name="Pati A."/>
            <person name="Chen A."/>
            <person name="Palaniappan K."/>
            <person name="Djao O.D."/>
            <person name="Land M."/>
            <person name="Hauser L."/>
            <person name="Chang Y.J."/>
            <person name="Jeffries C.D."/>
            <person name="Brettin T."/>
            <person name="Han C."/>
            <person name="Detter J.C."/>
            <person name="Rohde M."/>
            <person name="Goker M."/>
            <person name="Woyke T."/>
            <person name="Bristow J."/>
            <person name="Eisen J.A."/>
            <person name="Markowitz V."/>
            <person name="Hugenholtz P."/>
            <person name="Klenk H.P."/>
            <person name="Kyrpides N.C."/>
        </authorList>
    </citation>
    <scope>NUCLEOTIDE SEQUENCE [LARGE SCALE GENOMIC DNA]</scope>
    <source>
        <strain evidence="4">ATCC 19995 / DSM 43183 / JCM 3096 / KCTC 9072 / NBRC 15933 / NCIMB 10081 / Henssen B9</strain>
    </source>
</reference>
<evidence type="ECO:0000256" key="1">
    <source>
        <dbReference type="PROSITE-ProRule" id="PRU00169"/>
    </source>
</evidence>
<keyword evidence="4" id="KW-1185">Reference proteome</keyword>
<dbReference type="PROSITE" id="PS50110">
    <property type="entry name" value="RESPONSE_REGULATORY"/>
    <property type="match status" value="1"/>
</dbReference>
<organism evidence="3 4">
    <name type="scientific">Thermomonospora curvata (strain ATCC 19995 / DSM 43183 / JCM 3096 / KCTC 9072 / NBRC 15933 / NCIMB 10081 / Henssen B9)</name>
    <dbReference type="NCBI Taxonomy" id="471852"/>
    <lineage>
        <taxon>Bacteria</taxon>
        <taxon>Bacillati</taxon>
        <taxon>Actinomycetota</taxon>
        <taxon>Actinomycetes</taxon>
        <taxon>Streptosporangiales</taxon>
        <taxon>Thermomonosporaceae</taxon>
        <taxon>Thermomonospora</taxon>
    </lineage>
</organism>
<dbReference type="AlphaFoldDB" id="D1A842"/>
<dbReference type="GO" id="GO:0005829">
    <property type="term" value="C:cytosol"/>
    <property type="evidence" value="ECO:0007669"/>
    <property type="project" value="TreeGrafter"/>
</dbReference>